<evidence type="ECO:0000259" key="4">
    <source>
        <dbReference type="Pfam" id="PF00465"/>
    </source>
</evidence>
<evidence type="ECO:0000313" key="6">
    <source>
        <dbReference type="EMBL" id="SFC19697.1"/>
    </source>
</evidence>
<dbReference type="PANTHER" id="PTHR11496:SF102">
    <property type="entry name" value="ALCOHOL DEHYDROGENASE 4"/>
    <property type="match status" value="1"/>
</dbReference>
<keyword evidence="7" id="KW-1185">Reference proteome</keyword>
<evidence type="ECO:0000256" key="1">
    <source>
        <dbReference type="ARBA" id="ARBA00007358"/>
    </source>
</evidence>
<dbReference type="CDD" id="cd08177">
    <property type="entry name" value="MAR"/>
    <property type="match status" value="1"/>
</dbReference>
<dbReference type="GO" id="GO:0004022">
    <property type="term" value="F:alcohol dehydrogenase (NAD+) activity"/>
    <property type="evidence" value="ECO:0007669"/>
    <property type="project" value="TreeGrafter"/>
</dbReference>
<feature type="domain" description="Fe-containing alcohol dehydrogenase-like C-terminal" evidence="5">
    <location>
        <begin position="181"/>
        <end position="359"/>
    </location>
</feature>
<sequence length="373" mass="37598">MTAAGSRGPGSGAGTAADGFVHDLPGARVVFAAGARHRLPEETARLGLRRVLFVGGDGPLRRTAGELVAALGGTVAARIDEVVQHVPAAEAAAAVRTARRCGADGLVALGGGSATGLAKAVALEMGLPVLAVPTTYAGSEMTDIWGRTDDHAKTTGRDPRVRPRTVIYDVELTLGMPAALTAASGLNALAHCAEAAYDPAAGPVVRLLAVEGARALAAGLPDAVARGRDLAARAETLYGAWLAGTALGAARMGVHHSLCHLLGGAFALPHAETHAVVLPHAIAFNRQAARAALAPLDRALGAGPGGSAAALWDLGRRVGVPRSLAELGLSREDALRTAEALGARAVTNPRPVGPGDARELVLAAYHGLRPATG</sequence>
<evidence type="ECO:0000256" key="3">
    <source>
        <dbReference type="ARBA" id="ARBA00023027"/>
    </source>
</evidence>
<dbReference type="PANTHER" id="PTHR11496">
    <property type="entry name" value="ALCOHOL DEHYDROGENASE"/>
    <property type="match status" value="1"/>
</dbReference>
<dbReference type="Pfam" id="PF25137">
    <property type="entry name" value="ADH_Fe_C"/>
    <property type="match status" value="1"/>
</dbReference>
<organism evidence="6 7">
    <name type="scientific">Streptomyces aidingensis</name>
    <dbReference type="NCBI Taxonomy" id="910347"/>
    <lineage>
        <taxon>Bacteria</taxon>
        <taxon>Bacillati</taxon>
        <taxon>Actinomycetota</taxon>
        <taxon>Actinomycetes</taxon>
        <taxon>Kitasatosporales</taxon>
        <taxon>Streptomycetaceae</taxon>
        <taxon>Streptomyces</taxon>
    </lineage>
</organism>
<proteinExistence type="inferred from homology"/>
<dbReference type="InterPro" id="IPR039697">
    <property type="entry name" value="Alcohol_dehydrogenase_Fe"/>
</dbReference>
<dbReference type="SUPFAM" id="SSF56796">
    <property type="entry name" value="Dehydroquinate synthase-like"/>
    <property type="match status" value="1"/>
</dbReference>
<protein>
    <submittedName>
        <fullName evidence="6">Alcohol dehydrogenase, class IV</fullName>
    </submittedName>
</protein>
<dbReference type="Proteomes" id="UP000199207">
    <property type="component" value="Unassembled WGS sequence"/>
</dbReference>
<gene>
    <name evidence="6" type="ORF">SAMN05421773_102277</name>
</gene>
<dbReference type="OrthoDB" id="3812122at2"/>
<evidence type="ECO:0000313" key="7">
    <source>
        <dbReference type="Proteomes" id="UP000199207"/>
    </source>
</evidence>
<dbReference type="InterPro" id="IPR034786">
    <property type="entry name" value="MAR"/>
</dbReference>
<evidence type="ECO:0000256" key="2">
    <source>
        <dbReference type="ARBA" id="ARBA00023002"/>
    </source>
</evidence>
<dbReference type="GO" id="GO:0046872">
    <property type="term" value="F:metal ion binding"/>
    <property type="evidence" value="ECO:0007669"/>
    <property type="project" value="InterPro"/>
</dbReference>
<dbReference type="Gene3D" id="3.40.50.1970">
    <property type="match status" value="1"/>
</dbReference>
<dbReference type="InterPro" id="IPR001670">
    <property type="entry name" value="ADH_Fe/GldA"/>
</dbReference>
<dbReference type="AlphaFoldDB" id="A0A1I1H6Q9"/>
<reference evidence="6" key="1">
    <citation type="submission" date="2016-10" db="EMBL/GenBank/DDBJ databases">
        <authorList>
            <person name="de Groot N.N."/>
        </authorList>
    </citation>
    <scope>NUCLEOTIDE SEQUENCE [LARGE SCALE GENOMIC DNA]</scope>
    <source>
        <strain evidence="6">CGMCC 4.5739</strain>
    </source>
</reference>
<dbReference type="STRING" id="910347.SAMN05421773_102277"/>
<keyword evidence="3" id="KW-0520">NAD</keyword>
<comment type="similarity">
    <text evidence="1">Belongs to the iron-containing alcohol dehydrogenase family.</text>
</comment>
<dbReference type="Pfam" id="PF00465">
    <property type="entry name" value="Fe-ADH"/>
    <property type="match status" value="1"/>
</dbReference>
<dbReference type="EMBL" id="FOLM01000002">
    <property type="protein sequence ID" value="SFC19697.1"/>
    <property type="molecule type" value="Genomic_DNA"/>
</dbReference>
<name>A0A1I1H6Q9_9ACTN</name>
<accession>A0A1I1H6Q9</accession>
<dbReference type="InterPro" id="IPR056798">
    <property type="entry name" value="ADH_Fe_C"/>
</dbReference>
<evidence type="ECO:0000259" key="5">
    <source>
        <dbReference type="Pfam" id="PF25137"/>
    </source>
</evidence>
<feature type="domain" description="Alcohol dehydrogenase iron-type/glycerol dehydrogenase GldA" evidence="4">
    <location>
        <begin position="28"/>
        <end position="169"/>
    </location>
</feature>
<dbReference type="GO" id="GO:0018506">
    <property type="term" value="F:maleylacetate reductase activity"/>
    <property type="evidence" value="ECO:0007669"/>
    <property type="project" value="InterPro"/>
</dbReference>
<dbReference type="Gene3D" id="1.20.1090.10">
    <property type="entry name" value="Dehydroquinate synthase-like - alpha domain"/>
    <property type="match status" value="1"/>
</dbReference>
<keyword evidence="2" id="KW-0560">Oxidoreductase</keyword>